<evidence type="ECO:0000313" key="2">
    <source>
        <dbReference type="EMBL" id="OHB14245.1"/>
    </source>
</evidence>
<evidence type="ECO:0000259" key="1">
    <source>
        <dbReference type="Pfam" id="PF18734"/>
    </source>
</evidence>
<protein>
    <recommendedName>
        <fullName evidence="1">HEPN AbiU2-like domain-containing protein</fullName>
    </recommendedName>
</protein>
<feature type="domain" description="HEPN AbiU2-like" evidence="1">
    <location>
        <begin position="33"/>
        <end position="164"/>
    </location>
</feature>
<accession>A0A1G2UXX5</accession>
<dbReference type="EMBL" id="MHWW01000025">
    <property type="protein sequence ID" value="OHB14245.1"/>
    <property type="molecule type" value="Genomic_DNA"/>
</dbReference>
<proteinExistence type="predicted"/>
<evidence type="ECO:0000313" key="3">
    <source>
        <dbReference type="Proteomes" id="UP000177697"/>
    </source>
</evidence>
<comment type="caution">
    <text evidence="2">The sequence shown here is derived from an EMBL/GenBank/DDBJ whole genome shotgun (WGS) entry which is preliminary data.</text>
</comment>
<dbReference type="InterPro" id="IPR040704">
    <property type="entry name" value="HEPN_AbiU2"/>
</dbReference>
<gene>
    <name evidence="2" type="ORF">A2431_02715</name>
</gene>
<dbReference type="Pfam" id="PF18734">
    <property type="entry name" value="HEPN_AbiU2"/>
    <property type="match status" value="1"/>
</dbReference>
<organism evidence="2 3">
    <name type="scientific">Candidatus Zambryskibacteria bacterium RIFOXYC1_FULL_39_10</name>
    <dbReference type="NCBI Taxonomy" id="1802779"/>
    <lineage>
        <taxon>Bacteria</taxon>
        <taxon>Candidatus Zambryskiibacteriota</taxon>
    </lineage>
</organism>
<name>A0A1G2UXX5_9BACT</name>
<sequence length="204" mass="24128">MENEKSIIKYFLGNIFEAKSHYTGWKMICHARSIGVVSKEMAERYVAIQKQAGSFFTLTDRAFLISFIMLICHVFDKRSDSMSLEKVDKTLYNKFFNDNKKVIEALKKARDNIFAHRNIQIDPKEIIIPSIDDLNSFFFNLEKLYNELSSKIDNSSAWFDNVENIKREIELVYMNLDRGEVIRRKEIDIEWMWEKDSNKISDNI</sequence>
<reference evidence="2 3" key="1">
    <citation type="journal article" date="2016" name="Nat. Commun.">
        <title>Thousands of microbial genomes shed light on interconnected biogeochemical processes in an aquifer system.</title>
        <authorList>
            <person name="Anantharaman K."/>
            <person name="Brown C.T."/>
            <person name="Hug L.A."/>
            <person name="Sharon I."/>
            <person name="Castelle C.J."/>
            <person name="Probst A.J."/>
            <person name="Thomas B.C."/>
            <person name="Singh A."/>
            <person name="Wilkins M.J."/>
            <person name="Karaoz U."/>
            <person name="Brodie E.L."/>
            <person name="Williams K.H."/>
            <person name="Hubbard S.S."/>
            <person name="Banfield J.F."/>
        </authorList>
    </citation>
    <scope>NUCLEOTIDE SEQUENCE [LARGE SCALE GENOMIC DNA]</scope>
</reference>
<dbReference type="Proteomes" id="UP000177697">
    <property type="component" value="Unassembled WGS sequence"/>
</dbReference>
<dbReference type="AlphaFoldDB" id="A0A1G2UXX5"/>